<proteinExistence type="predicted"/>
<name>A0AAD6S7H6_9AGAR</name>
<sequence>MPALVVIIQFNSLLVVSRTPIHSFNNTRVTDGPVWVDGSETILLHSKADAEPSAHDVEWQALTKARRQSSAQSWSHRWRCRNTTH</sequence>
<accession>A0AAD6S7H6</accession>
<keyword evidence="2" id="KW-1185">Reference proteome</keyword>
<organism evidence="1 2">
    <name type="scientific">Mycena alexandri</name>
    <dbReference type="NCBI Taxonomy" id="1745969"/>
    <lineage>
        <taxon>Eukaryota</taxon>
        <taxon>Fungi</taxon>
        <taxon>Dikarya</taxon>
        <taxon>Basidiomycota</taxon>
        <taxon>Agaricomycotina</taxon>
        <taxon>Agaricomycetes</taxon>
        <taxon>Agaricomycetidae</taxon>
        <taxon>Agaricales</taxon>
        <taxon>Marasmiineae</taxon>
        <taxon>Mycenaceae</taxon>
        <taxon>Mycena</taxon>
    </lineage>
</organism>
<protein>
    <submittedName>
        <fullName evidence="1">Uncharacterized protein</fullName>
    </submittedName>
</protein>
<comment type="caution">
    <text evidence="1">The sequence shown here is derived from an EMBL/GenBank/DDBJ whole genome shotgun (WGS) entry which is preliminary data.</text>
</comment>
<gene>
    <name evidence="1" type="ORF">C8F04DRAFT_1137737</name>
</gene>
<evidence type="ECO:0000313" key="2">
    <source>
        <dbReference type="Proteomes" id="UP001218188"/>
    </source>
</evidence>
<dbReference type="EMBL" id="JARJCM010000207">
    <property type="protein sequence ID" value="KAJ7022573.1"/>
    <property type="molecule type" value="Genomic_DNA"/>
</dbReference>
<evidence type="ECO:0000313" key="1">
    <source>
        <dbReference type="EMBL" id="KAJ7022573.1"/>
    </source>
</evidence>
<dbReference type="Proteomes" id="UP001218188">
    <property type="component" value="Unassembled WGS sequence"/>
</dbReference>
<reference evidence="1" key="1">
    <citation type="submission" date="2023-03" db="EMBL/GenBank/DDBJ databases">
        <title>Massive genome expansion in bonnet fungi (Mycena s.s.) driven by repeated elements and novel gene families across ecological guilds.</title>
        <authorList>
            <consortium name="Lawrence Berkeley National Laboratory"/>
            <person name="Harder C.B."/>
            <person name="Miyauchi S."/>
            <person name="Viragh M."/>
            <person name="Kuo A."/>
            <person name="Thoen E."/>
            <person name="Andreopoulos B."/>
            <person name="Lu D."/>
            <person name="Skrede I."/>
            <person name="Drula E."/>
            <person name="Henrissat B."/>
            <person name="Morin E."/>
            <person name="Kohler A."/>
            <person name="Barry K."/>
            <person name="LaButti K."/>
            <person name="Morin E."/>
            <person name="Salamov A."/>
            <person name="Lipzen A."/>
            <person name="Mereny Z."/>
            <person name="Hegedus B."/>
            <person name="Baldrian P."/>
            <person name="Stursova M."/>
            <person name="Weitz H."/>
            <person name="Taylor A."/>
            <person name="Grigoriev I.V."/>
            <person name="Nagy L.G."/>
            <person name="Martin F."/>
            <person name="Kauserud H."/>
        </authorList>
    </citation>
    <scope>NUCLEOTIDE SEQUENCE</scope>
    <source>
        <strain evidence="1">CBHHK200</strain>
    </source>
</reference>
<dbReference type="AlphaFoldDB" id="A0AAD6S7H6"/>